<comment type="pathway">
    <text evidence="1 6">Cell wall biogenesis; peptidoglycan biosynthesis.</text>
</comment>
<evidence type="ECO:0000256" key="3">
    <source>
        <dbReference type="ARBA" id="ARBA00022960"/>
    </source>
</evidence>
<evidence type="ECO:0000256" key="6">
    <source>
        <dbReference type="PROSITE-ProRule" id="PRU01373"/>
    </source>
</evidence>
<sequence>MEKSIEKPTGEFKDELEEKQIEELLEKEPIETTEEFIEEEIQEVQEGSIEEEIEVEESIEEVEEEIEEGQKRESLKDKIKERVKKHKKLSIGLGISFCTLIIMYFVMTLYFIDHFYFGTEINSISVSGKTSEEAKEVMATGLNDYTLTIKDRAGIDEKIKGKDIELQYISQEEIKDFKDRQNPFKWIIALFNKENTKASIELFYDEILFKKQIDRLSYFKGRKIIEPKNASLQYGENQYEIVDEILGNKVDRAILTSQAADFILKNEIELDLESAGCYIEPQYHSKSREVIEAKNTLNRYVSSKITYTFAKDKEFLDGDTINKWLEVDEKFQVIINEEKVKEYMSTLAKTYNTVGKTRNFITASGKTIKVGGGDYGWAIDQAKETQNLISSIKEGKTITKEPEYHQRAFAWGSNDIGNTYVEIDLSGQHMWFYKKGSLVTHGNVVTGNVQKNHTTPPGVFRLKYKSRNVVLRGPDYASPVTFWMPFNGGIGIHDASWRSVFGGNIYKTNGSHGCINSPYKVAKAIFDNISPDTPVICY</sequence>
<dbReference type="InterPro" id="IPR005490">
    <property type="entry name" value="LD_TPept_cat_dom"/>
</dbReference>
<dbReference type="Pfam" id="PF03734">
    <property type="entry name" value="YkuD"/>
    <property type="match status" value="1"/>
</dbReference>
<dbReference type="GO" id="GO:0018104">
    <property type="term" value="P:peptidoglycan-protein cross-linking"/>
    <property type="evidence" value="ECO:0007669"/>
    <property type="project" value="TreeGrafter"/>
</dbReference>
<dbReference type="InterPro" id="IPR038054">
    <property type="entry name" value="LD_TPept-like_central_sf"/>
</dbReference>
<dbReference type="GO" id="GO:0008360">
    <property type="term" value="P:regulation of cell shape"/>
    <property type="evidence" value="ECO:0007669"/>
    <property type="project" value="UniProtKB-UniRule"/>
</dbReference>
<dbReference type="InterPro" id="IPR038063">
    <property type="entry name" value="Transpep_catalytic_dom"/>
</dbReference>
<dbReference type="PANTHER" id="PTHR30582:SF33">
    <property type="entry name" value="EXPORTED PROTEIN"/>
    <property type="match status" value="1"/>
</dbReference>
<evidence type="ECO:0000256" key="7">
    <source>
        <dbReference type="SAM" id="Phobius"/>
    </source>
</evidence>
<feature type="active site" description="Nucleophile" evidence="6">
    <location>
        <position position="514"/>
    </location>
</feature>
<dbReference type="GO" id="GO:0071972">
    <property type="term" value="F:peptidoglycan L,D-transpeptidase activity"/>
    <property type="evidence" value="ECO:0007669"/>
    <property type="project" value="TreeGrafter"/>
</dbReference>
<evidence type="ECO:0000313" key="9">
    <source>
        <dbReference type="EMBL" id="MCR1897383.1"/>
    </source>
</evidence>
<keyword evidence="10" id="KW-1185">Reference proteome</keyword>
<organism evidence="9 10">
    <name type="scientific">Irregularibacter muris</name>
    <dbReference type="NCBI Taxonomy" id="1796619"/>
    <lineage>
        <taxon>Bacteria</taxon>
        <taxon>Bacillati</taxon>
        <taxon>Bacillota</taxon>
        <taxon>Clostridia</taxon>
        <taxon>Eubacteriales</taxon>
        <taxon>Eubacteriaceae</taxon>
        <taxon>Irregularibacter</taxon>
    </lineage>
</organism>
<evidence type="ECO:0000256" key="2">
    <source>
        <dbReference type="ARBA" id="ARBA00022679"/>
    </source>
</evidence>
<proteinExistence type="predicted"/>
<keyword evidence="7" id="KW-0812">Transmembrane</keyword>
<dbReference type="PROSITE" id="PS52029">
    <property type="entry name" value="LD_TPASE"/>
    <property type="match status" value="1"/>
</dbReference>
<evidence type="ECO:0000313" key="10">
    <source>
        <dbReference type="Proteomes" id="UP001205748"/>
    </source>
</evidence>
<feature type="domain" description="L,D-TPase catalytic" evidence="8">
    <location>
        <begin position="419"/>
        <end position="538"/>
    </location>
</feature>
<keyword evidence="7" id="KW-1133">Transmembrane helix</keyword>
<dbReference type="Proteomes" id="UP001205748">
    <property type="component" value="Unassembled WGS sequence"/>
</dbReference>
<reference evidence="9" key="1">
    <citation type="submission" date="2022-07" db="EMBL/GenBank/DDBJ databases">
        <title>Enhanced cultured diversity of the mouse gut microbiota enables custom-made synthetic communities.</title>
        <authorList>
            <person name="Afrizal A."/>
        </authorList>
    </citation>
    <scope>NUCLEOTIDE SEQUENCE</scope>
    <source>
        <strain evidence="9">DSM 28593</strain>
    </source>
</reference>
<name>A0AAE3HF13_9FIRM</name>
<evidence type="ECO:0000256" key="5">
    <source>
        <dbReference type="ARBA" id="ARBA00023316"/>
    </source>
</evidence>
<dbReference type="EMBL" id="JANKAS010000001">
    <property type="protein sequence ID" value="MCR1897383.1"/>
    <property type="molecule type" value="Genomic_DNA"/>
</dbReference>
<dbReference type="SUPFAM" id="SSF143985">
    <property type="entry name" value="L,D-transpeptidase pre-catalytic domain-like"/>
    <property type="match status" value="1"/>
</dbReference>
<feature type="transmembrane region" description="Helical" evidence="7">
    <location>
        <begin position="89"/>
        <end position="112"/>
    </location>
</feature>
<dbReference type="SUPFAM" id="SSF141523">
    <property type="entry name" value="L,D-transpeptidase catalytic domain-like"/>
    <property type="match status" value="1"/>
</dbReference>
<dbReference type="AlphaFoldDB" id="A0AAE3HF13"/>
<comment type="caution">
    <text evidence="9">The sequence shown here is derived from an EMBL/GenBank/DDBJ whole genome shotgun (WGS) entry which is preliminary data.</text>
</comment>
<evidence type="ECO:0000259" key="8">
    <source>
        <dbReference type="PROSITE" id="PS52029"/>
    </source>
</evidence>
<dbReference type="InterPro" id="IPR022029">
    <property type="entry name" value="YoaR-like_PG-bd"/>
</dbReference>
<dbReference type="GO" id="GO:0016740">
    <property type="term" value="F:transferase activity"/>
    <property type="evidence" value="ECO:0007669"/>
    <property type="project" value="UniProtKB-KW"/>
</dbReference>
<keyword evidence="7" id="KW-0472">Membrane</keyword>
<dbReference type="Gene3D" id="2.40.440.10">
    <property type="entry name" value="L,D-transpeptidase catalytic domain-like"/>
    <property type="match status" value="1"/>
</dbReference>
<dbReference type="CDD" id="cd16913">
    <property type="entry name" value="YkuD_like"/>
    <property type="match status" value="1"/>
</dbReference>
<dbReference type="PANTHER" id="PTHR30582">
    <property type="entry name" value="L,D-TRANSPEPTIDASE"/>
    <property type="match status" value="1"/>
</dbReference>
<feature type="active site" description="Proton donor/acceptor" evidence="6">
    <location>
        <position position="493"/>
    </location>
</feature>
<protein>
    <submittedName>
        <fullName evidence="9">L,D-transpeptidase/peptidoglycan binding protein</fullName>
    </submittedName>
</protein>
<keyword evidence="4 6" id="KW-0573">Peptidoglycan synthesis</keyword>
<accession>A0AAE3HF13</accession>
<keyword evidence="5 6" id="KW-0961">Cell wall biogenesis/degradation</keyword>
<dbReference type="Gene3D" id="3.10.20.800">
    <property type="match status" value="1"/>
</dbReference>
<evidence type="ECO:0000256" key="4">
    <source>
        <dbReference type="ARBA" id="ARBA00022984"/>
    </source>
</evidence>
<evidence type="ECO:0000256" key="1">
    <source>
        <dbReference type="ARBA" id="ARBA00004752"/>
    </source>
</evidence>
<dbReference type="Pfam" id="PF12229">
    <property type="entry name" value="PG_binding_4"/>
    <property type="match status" value="1"/>
</dbReference>
<dbReference type="GO" id="GO:0071555">
    <property type="term" value="P:cell wall organization"/>
    <property type="evidence" value="ECO:0007669"/>
    <property type="project" value="UniProtKB-UniRule"/>
</dbReference>
<dbReference type="GO" id="GO:0005576">
    <property type="term" value="C:extracellular region"/>
    <property type="evidence" value="ECO:0007669"/>
    <property type="project" value="TreeGrafter"/>
</dbReference>
<dbReference type="InterPro" id="IPR050979">
    <property type="entry name" value="LD-transpeptidase"/>
</dbReference>
<keyword evidence="3 6" id="KW-0133">Cell shape</keyword>
<dbReference type="RefSeq" id="WP_257528785.1">
    <property type="nucleotide sequence ID" value="NZ_JANKAS010000001.1"/>
</dbReference>
<gene>
    <name evidence="9" type="ORF">NSA47_00070</name>
</gene>
<keyword evidence="2" id="KW-0808">Transferase</keyword>